<reference evidence="1" key="1">
    <citation type="submission" date="2010-04" db="EMBL/GenBank/DDBJ databases">
        <authorList>
            <person name="Reid K.E."/>
            <person name="Liao N."/>
            <person name="Chan S."/>
            <person name="Docking R."/>
            <person name="Taylor G."/>
            <person name="Moore R."/>
            <person name="Mayo M."/>
            <person name="Munro S."/>
            <person name="King J."/>
            <person name="Yanchuk A."/>
            <person name="Holt R."/>
            <person name="Jones S."/>
            <person name="Marra M."/>
            <person name="Ritland C.E."/>
            <person name="Ritland K."/>
            <person name="Bohlmann J."/>
        </authorList>
    </citation>
    <scope>NUCLEOTIDE SEQUENCE</scope>
    <source>
        <tissue evidence="1">Bud</tissue>
    </source>
</reference>
<dbReference type="OMA" id="RDAYMRM"/>
<proteinExistence type="evidence at transcript level"/>
<dbReference type="PANTHER" id="PTHR33702">
    <property type="entry name" value="BNAA09G40010D PROTEIN"/>
    <property type="match status" value="1"/>
</dbReference>
<dbReference type="EMBL" id="BT123438">
    <property type="protein sequence ID" value="ADE76758.1"/>
    <property type="molecule type" value="mRNA"/>
</dbReference>
<dbReference type="AlphaFoldDB" id="D5AB39"/>
<sequence length="180" mass="20908">MGQVLLQFFVGNSFQSVNMGFEKFKLRARTGLKSLAGASVSLYNSIAHCLHSRKYERLTDKRRKRVRKWKLGGQKRRSRAWRLRAGAWRLRAVPKLRFKRASPKTMLAKLRDSYVKMMLSLSSSAFFSRRMMGNNLGTQCTSIVLPFGRIRNAQFDENIDREMYRSEVAQGQQTHRSITL</sequence>
<dbReference type="PANTHER" id="PTHR33702:SF5">
    <property type="entry name" value="OS01G0308600 PROTEIN"/>
    <property type="match status" value="1"/>
</dbReference>
<evidence type="ECO:0000313" key="1">
    <source>
        <dbReference type="EMBL" id="ADE76758.1"/>
    </source>
</evidence>
<organism evidence="1">
    <name type="scientific">Picea sitchensis</name>
    <name type="common">Sitka spruce</name>
    <name type="synonym">Pinus sitchensis</name>
    <dbReference type="NCBI Taxonomy" id="3332"/>
    <lineage>
        <taxon>Eukaryota</taxon>
        <taxon>Viridiplantae</taxon>
        <taxon>Streptophyta</taxon>
        <taxon>Embryophyta</taxon>
        <taxon>Tracheophyta</taxon>
        <taxon>Spermatophyta</taxon>
        <taxon>Pinopsida</taxon>
        <taxon>Pinidae</taxon>
        <taxon>Conifers I</taxon>
        <taxon>Pinales</taxon>
        <taxon>Pinaceae</taxon>
        <taxon>Picea</taxon>
    </lineage>
</organism>
<name>D5AB39_PICSI</name>
<protein>
    <submittedName>
        <fullName evidence="1">Uncharacterized protein</fullName>
    </submittedName>
</protein>
<accession>D5AB39</accession>